<dbReference type="AlphaFoldDB" id="A0A172T3C1"/>
<dbReference type="PANTHER" id="PTHR10120">
    <property type="entry name" value="CAAX PRENYL PROTEASE 1"/>
    <property type="match status" value="1"/>
</dbReference>
<feature type="transmembrane region" description="Helical" evidence="9">
    <location>
        <begin position="173"/>
        <end position="201"/>
    </location>
</feature>
<dbReference type="InterPro" id="IPR001915">
    <property type="entry name" value="Peptidase_M48"/>
</dbReference>
<evidence type="ECO:0000256" key="5">
    <source>
        <dbReference type="ARBA" id="ARBA00023049"/>
    </source>
</evidence>
<feature type="transmembrane region" description="Helical" evidence="9">
    <location>
        <begin position="287"/>
        <end position="309"/>
    </location>
</feature>
<feature type="transmembrane region" description="Helical" evidence="9">
    <location>
        <begin position="96"/>
        <end position="115"/>
    </location>
</feature>
<gene>
    <name evidence="12" type="ORF">JM64_05760</name>
</gene>
<dbReference type="Gene3D" id="3.30.2010.10">
    <property type="entry name" value="Metalloproteases ('zincins'), catalytic domain"/>
    <property type="match status" value="1"/>
</dbReference>
<feature type="binding site" evidence="7">
    <location>
        <position position="278"/>
    </location>
    <ligand>
        <name>Zn(2+)</name>
        <dbReference type="ChEBI" id="CHEBI:29105"/>
        <note>catalytic</note>
    </ligand>
</feature>
<evidence type="ECO:0000259" key="10">
    <source>
        <dbReference type="Pfam" id="PF01435"/>
    </source>
</evidence>
<evidence type="ECO:0000256" key="4">
    <source>
        <dbReference type="ARBA" id="ARBA00022833"/>
    </source>
</evidence>
<organism evidence="12 13">
    <name type="scientific">Fervidobacterium pennivorans</name>
    <dbReference type="NCBI Taxonomy" id="93466"/>
    <lineage>
        <taxon>Bacteria</taxon>
        <taxon>Thermotogati</taxon>
        <taxon>Thermotogota</taxon>
        <taxon>Thermotogae</taxon>
        <taxon>Thermotogales</taxon>
        <taxon>Fervidobacteriaceae</taxon>
        <taxon>Fervidobacterium</taxon>
    </lineage>
</organism>
<feature type="binding site" evidence="7">
    <location>
        <position position="274"/>
    </location>
    <ligand>
        <name>Zn(2+)</name>
        <dbReference type="ChEBI" id="CHEBI:29105"/>
        <note>catalytic</note>
    </ligand>
</feature>
<evidence type="ECO:0000256" key="2">
    <source>
        <dbReference type="ARBA" id="ARBA00022723"/>
    </source>
</evidence>
<comment type="cofactor">
    <cofactor evidence="7 8">
        <name>Zn(2+)</name>
        <dbReference type="ChEBI" id="CHEBI:29105"/>
    </cofactor>
    <text evidence="7 8">Binds 1 zinc ion per subunit.</text>
</comment>
<dbReference type="GO" id="GO:0046872">
    <property type="term" value="F:metal ion binding"/>
    <property type="evidence" value="ECO:0007669"/>
    <property type="project" value="UniProtKB-KW"/>
</dbReference>
<feature type="binding site" evidence="7">
    <location>
        <position position="350"/>
    </location>
    <ligand>
        <name>Zn(2+)</name>
        <dbReference type="ChEBI" id="CHEBI:29105"/>
        <note>catalytic</note>
    </ligand>
</feature>
<evidence type="ECO:0000313" key="12">
    <source>
        <dbReference type="EMBL" id="ANE41518.1"/>
    </source>
</evidence>
<protein>
    <submittedName>
        <fullName evidence="12">Peptidase</fullName>
    </submittedName>
</protein>
<keyword evidence="3 8" id="KW-0378">Hydrolase</keyword>
<dbReference type="PATRIC" id="fig|93466.3.peg.1223"/>
<reference evidence="12 13" key="1">
    <citation type="submission" date="2014-08" db="EMBL/GenBank/DDBJ databases">
        <title>Fervidobacterium pennivorans DYC genome.</title>
        <authorList>
            <person name="Wushke S."/>
        </authorList>
    </citation>
    <scope>NUCLEOTIDE SEQUENCE [LARGE SCALE GENOMIC DNA]</scope>
    <source>
        <strain evidence="12 13">DYC</strain>
    </source>
</reference>
<dbReference type="OrthoDB" id="9781930at2"/>
<evidence type="ECO:0000256" key="7">
    <source>
        <dbReference type="PIRSR" id="PIRSR627057-2"/>
    </source>
</evidence>
<dbReference type="InterPro" id="IPR032456">
    <property type="entry name" value="Peptidase_M48_N"/>
</dbReference>
<proteinExistence type="inferred from homology"/>
<dbReference type="KEGG" id="fng:JM64_05760"/>
<keyword evidence="9" id="KW-0472">Membrane</keyword>
<dbReference type="GO" id="GO:0071586">
    <property type="term" value="P:CAAX-box protein processing"/>
    <property type="evidence" value="ECO:0007669"/>
    <property type="project" value="InterPro"/>
</dbReference>
<feature type="transmembrane region" description="Helical" evidence="9">
    <location>
        <begin position="321"/>
        <end position="342"/>
    </location>
</feature>
<feature type="domain" description="Peptidase M48" evidence="10">
    <location>
        <begin position="206"/>
        <end position="408"/>
    </location>
</feature>
<dbReference type="Proteomes" id="UP000077096">
    <property type="component" value="Chromosome"/>
</dbReference>
<dbReference type="Pfam" id="PF01435">
    <property type="entry name" value="Peptidase_M48"/>
    <property type="match status" value="1"/>
</dbReference>
<keyword evidence="4 7" id="KW-0862">Zinc</keyword>
<evidence type="ECO:0000256" key="6">
    <source>
        <dbReference type="PIRSR" id="PIRSR627057-1"/>
    </source>
</evidence>
<evidence type="ECO:0000256" key="3">
    <source>
        <dbReference type="ARBA" id="ARBA00022801"/>
    </source>
</evidence>
<keyword evidence="9" id="KW-0812">Transmembrane</keyword>
<keyword evidence="9" id="KW-1133">Transmembrane helix</keyword>
<feature type="active site" evidence="6">
    <location>
        <position position="275"/>
    </location>
</feature>
<keyword evidence="2 7" id="KW-0479">Metal-binding</keyword>
<evidence type="ECO:0000256" key="9">
    <source>
        <dbReference type="SAM" id="Phobius"/>
    </source>
</evidence>
<evidence type="ECO:0000313" key="13">
    <source>
        <dbReference type="Proteomes" id="UP000077096"/>
    </source>
</evidence>
<evidence type="ECO:0000256" key="1">
    <source>
        <dbReference type="ARBA" id="ARBA00022670"/>
    </source>
</evidence>
<comment type="similarity">
    <text evidence="8">Belongs to the peptidase M48 family.</text>
</comment>
<dbReference type="CDD" id="cd07343">
    <property type="entry name" value="M48A_Zmpste24p_like"/>
    <property type="match status" value="1"/>
</dbReference>
<feature type="transmembrane region" description="Helical" evidence="9">
    <location>
        <begin position="6"/>
        <end position="28"/>
    </location>
</feature>
<feature type="active site" description="Proton donor" evidence="6">
    <location>
        <position position="354"/>
    </location>
</feature>
<name>A0A172T3C1_FERPE</name>
<evidence type="ECO:0000256" key="8">
    <source>
        <dbReference type="RuleBase" id="RU003983"/>
    </source>
</evidence>
<sequence>MLNSFVLLFLVVIILKVLWDITLELLNLRYSTNSNAKIPDVLKDKISEEDFEKAKRYLKDRVTLGVVMKITSLILTLVYVFFLFPFLEKLIASKGTFIVQSLLFFGIYALIDYLVELPFRVYSIFVVEQKYGFNTTTPKLFVKDQIIGIILGVIIGAPIISIMMWLLNRFRVWWWQLSILSFVFLLFFMIIQPLVIAPLFYKFSELDDEELKSKLRALLDKSGVKVPNIYKMDASKRTKKQNAYLTGIGKSRRLVLFDTILSYNHDEVLSVVGHELGHHVRKHIPKLLLINIVFISFVLYITNAVYRMILETKVFGVSQPYTVFAYSFLFVSSLMFFLEPILNYLSRKMEYEADEYSAKLLGTPEPLISSLKRLVKENLSNPNPMPLYKVWHYNHPAPEERIKRLMEMEVVGRNG</sequence>
<dbReference type="Pfam" id="PF16491">
    <property type="entry name" value="Peptidase_M48_N"/>
    <property type="match status" value="1"/>
</dbReference>
<keyword evidence="5 8" id="KW-0482">Metalloprotease</keyword>
<dbReference type="GO" id="GO:0004222">
    <property type="term" value="F:metalloendopeptidase activity"/>
    <property type="evidence" value="ECO:0007669"/>
    <property type="project" value="InterPro"/>
</dbReference>
<feature type="transmembrane region" description="Helical" evidence="9">
    <location>
        <begin position="146"/>
        <end position="167"/>
    </location>
</feature>
<dbReference type="EMBL" id="CP011393">
    <property type="protein sequence ID" value="ANE41518.1"/>
    <property type="molecule type" value="Genomic_DNA"/>
</dbReference>
<evidence type="ECO:0000259" key="11">
    <source>
        <dbReference type="Pfam" id="PF16491"/>
    </source>
</evidence>
<feature type="domain" description="CAAX prenyl protease 1 N-terminal" evidence="11">
    <location>
        <begin position="33"/>
        <end position="202"/>
    </location>
</feature>
<accession>A0A172T3C1</accession>
<dbReference type="InterPro" id="IPR027057">
    <property type="entry name" value="CAXX_Prtase_1"/>
</dbReference>
<feature type="transmembrane region" description="Helical" evidence="9">
    <location>
        <begin position="62"/>
        <end position="84"/>
    </location>
</feature>
<keyword evidence="1 8" id="KW-0645">Protease</keyword>